<reference evidence="11" key="1">
    <citation type="submission" date="2020-11" db="EMBL/GenBank/DDBJ databases">
        <authorList>
            <person name="Tran Van P."/>
        </authorList>
    </citation>
    <scope>NUCLEOTIDE SEQUENCE</scope>
</reference>
<evidence type="ECO:0000256" key="3">
    <source>
        <dbReference type="ARBA" id="ARBA00022741"/>
    </source>
</evidence>
<evidence type="ECO:0000256" key="6">
    <source>
        <dbReference type="ARBA" id="ARBA00023242"/>
    </source>
</evidence>
<dbReference type="GO" id="GO:0016887">
    <property type="term" value="F:ATP hydrolysis activity"/>
    <property type="evidence" value="ECO:0007669"/>
    <property type="project" value="UniProtKB-ARBA"/>
</dbReference>
<feature type="region of interest" description="Disordered" evidence="7">
    <location>
        <begin position="289"/>
        <end position="564"/>
    </location>
</feature>
<evidence type="ECO:0000313" key="11">
    <source>
        <dbReference type="EMBL" id="CAD7245164.1"/>
    </source>
</evidence>
<feature type="compositionally biased region" description="Polar residues" evidence="7">
    <location>
        <begin position="23"/>
        <end position="37"/>
    </location>
</feature>
<dbReference type="PANTHER" id="PTHR46850">
    <property type="entry name" value="CHROMODOMAIN-HELICASE-DNA-BINDING PROTEIN 9"/>
    <property type="match status" value="1"/>
</dbReference>
<dbReference type="Proteomes" id="UP000677054">
    <property type="component" value="Unassembled WGS sequence"/>
</dbReference>
<dbReference type="SMART" id="SM00490">
    <property type="entry name" value="HELICc"/>
    <property type="match status" value="1"/>
</dbReference>
<dbReference type="CDD" id="cd18668">
    <property type="entry name" value="CD1_tandem_CHD5-9_like"/>
    <property type="match status" value="1"/>
</dbReference>
<dbReference type="InterPro" id="IPR051493">
    <property type="entry name" value="CHD"/>
</dbReference>
<dbReference type="FunFam" id="3.40.50.300:FF:000015">
    <property type="entry name" value="chromodomain-helicase-DNA-binding protein 9 isoform X1"/>
    <property type="match status" value="1"/>
</dbReference>
<dbReference type="OrthoDB" id="5857104at2759"/>
<name>A0A7R8X6W8_9CRUS</name>
<feature type="region of interest" description="Disordered" evidence="7">
    <location>
        <begin position="814"/>
        <end position="851"/>
    </location>
</feature>
<evidence type="ECO:0000256" key="1">
    <source>
        <dbReference type="ARBA" id="ARBA00004123"/>
    </source>
</evidence>
<keyword evidence="3" id="KW-0547">Nucleotide-binding</keyword>
<keyword evidence="2" id="KW-0677">Repeat</keyword>
<feature type="region of interest" description="Disordered" evidence="7">
    <location>
        <begin position="17"/>
        <end position="82"/>
    </location>
</feature>
<feature type="compositionally biased region" description="Low complexity" evidence="7">
    <location>
        <begin position="821"/>
        <end position="834"/>
    </location>
</feature>
<dbReference type="GO" id="GO:0140658">
    <property type="term" value="F:ATP-dependent chromatin remodeler activity"/>
    <property type="evidence" value="ECO:0007669"/>
    <property type="project" value="UniProtKB-ARBA"/>
</dbReference>
<dbReference type="EMBL" id="LR900310">
    <property type="protein sequence ID" value="CAD7245164.1"/>
    <property type="molecule type" value="Genomic_DNA"/>
</dbReference>
<evidence type="ECO:0000256" key="7">
    <source>
        <dbReference type="SAM" id="MobiDB-lite"/>
    </source>
</evidence>
<feature type="compositionally biased region" description="Polar residues" evidence="7">
    <location>
        <begin position="1127"/>
        <end position="1143"/>
    </location>
</feature>
<dbReference type="InterPro" id="IPR027417">
    <property type="entry name" value="P-loop_NTPase"/>
</dbReference>
<dbReference type="Gene3D" id="3.40.50.300">
    <property type="entry name" value="P-loop containing nucleotide triphosphate hydrolases"/>
    <property type="match status" value="1"/>
</dbReference>
<feature type="compositionally biased region" description="Basic residues" evidence="7">
    <location>
        <begin position="958"/>
        <end position="973"/>
    </location>
</feature>
<feature type="region of interest" description="Disordered" evidence="7">
    <location>
        <begin position="893"/>
        <end position="1166"/>
    </location>
</feature>
<feature type="non-terminal residue" evidence="11">
    <location>
        <position position="2075"/>
    </location>
</feature>
<feature type="compositionally biased region" description="Low complexity" evidence="7">
    <location>
        <begin position="402"/>
        <end position="419"/>
    </location>
</feature>
<dbReference type="Pfam" id="PF00176">
    <property type="entry name" value="SNF2-rel_dom"/>
    <property type="match status" value="1"/>
</dbReference>
<feature type="compositionally biased region" description="Acidic residues" evidence="7">
    <location>
        <begin position="1099"/>
        <end position="1109"/>
    </location>
</feature>
<feature type="domain" description="Chromo" evidence="8">
    <location>
        <begin position="1278"/>
        <end position="1344"/>
    </location>
</feature>
<evidence type="ECO:0000256" key="2">
    <source>
        <dbReference type="ARBA" id="ARBA00022737"/>
    </source>
</evidence>
<evidence type="ECO:0000259" key="8">
    <source>
        <dbReference type="PROSITE" id="PS50013"/>
    </source>
</evidence>
<feature type="region of interest" description="Disordered" evidence="7">
    <location>
        <begin position="1179"/>
        <end position="1233"/>
    </location>
</feature>
<dbReference type="PROSITE" id="PS50013">
    <property type="entry name" value="CHROMO_2"/>
    <property type="match status" value="1"/>
</dbReference>
<sequence>MTIDDLGGSVLESLTALGETDPSFVQPQVSVSDSQGPGTPFGNGAGSSYTQLGNGSASTQPQQPGPSPLPQSSMQATSQSYGMKHHQYDYHMMYGSQNNVPPTHSMMPPGSMQNPGYSNAGASTPRATGYSYSMPTMNYQQQSPIQQNQTPLYNSSATGSRAMYGASTQGPVPSDTNRWGLPQVSRPHYPMMSSSSYGAYSNGVPGGPRGPGMGPVPYEQNYPSHSGSSYVNQPTAARYPSQSSMPMSMPYQGHMGPDYSARMRGSHPHRMPQAHPYGMSMSGYPYIGQQQQMQQPQQQMQQPPLPTQQPTQHQAQVQGQINGPYSQPFPSQSTYLGPGSGSQTTGVIQRTEKPNSGVQLPSGSPHYSSPTTFQVSHSQQQKGSPSPQLSPHQNLIPNTNMSPRSVQSSSSPRASPSLHSKVHPTQNVLPNDSNFPRSSLQQLEQMVGPPMNPFSSPGPGMGYQQQQQQQTSPIPRSGNNAIPGGMQQQSFSPAMTSPTGPMQQHGQIRPPVSPNVIPRPAQSPSMGPRTPMSPQQWGLPRPQPSPSNSGAPPRTSPSVSASTTVATSCISEDVLTSCSQSGISIPTSIPPTTGSGSMMVSMEETSASMQPVMSDIPKEVNECKGETPSDTMSDESTKEVVNVAGSISGSGDGKEEIECKITPEEALSGIQAMMKSPQDVQVQKQPSVAVQPVSTSGPQGSDMIPSTTSHSSEIPLSSQVSTVSAEDSISTTVQYPPTCTSVARSTDCPVSAGISFSQGHAISAASSVPPTTYPHVVQPVAPSCAQPLHSGAMPQSFHMTSPAPLRAATAWPPYGQYGPVQHPQQQAAQPQSHPYSGMALAQQRPPTPSFHPTVQYEIQQLNQQLSQLYSSPPSTAIQQKIQEMQEKIKRLQMSSSGPMCPLPGPASDMPLPGVPVSSNAYIQSCQQPPSIPPPQVVTGQEEVVGATVEEEHEEETKKRKKQKSSPKEKKPRAPPKEKSPKKPKGKKKKGDDDEVVGDTPAEETSMGTEPSATVNGDVDAKPKEKRKPRVKEVSSKKKKPTKTLLNFGKKRKRKRSDSEGSDLDATPPPSPAVAENDDDSAHLKRRSARNTKRKKYVDDIDLNISEDETTLGMDRTLGDGKGVDGSLDQQPESQSQSLDASQGDSKKTEQPVLHKPSFAYINPSEEDSMIIQHILACRKGKREVVESEDEEEPGTDKTQENEEEKDKETGGEEGNESVGGNEGGEQGKGKKEPRTVEIEEYLVKYKNFSYIHCEWKTEEELFKGDKRLDEEPFNPDYVEVDRVLDMSEYKDPAAGDVVKHYLVKWRALAYEDSTWELEEDVDPNKIRLYLEFRNAPPKDQRKVKKGPRPSDWKKLDASPEYKNGNTLRDYQLEGLNWLTFSWCNGAASRNMIQEYEMYYKDGTGGRIPDIYKFEALITTFEVIISDCLELREISWRCCVIDEAHRLKNKNCKLLEGLRLLDLEHRVLLSGTPLQNNISELYSLLNFLEPNQFASQEGFYAEFGDLVSEEQVQKLQTILKPMMLRRLKGDVEKTIAPKEETIIEVELTNIQKKYYRAILERNFSFLAKGTSNANVPNLMNTMMELRKCCIHPYLINGAEEQIQEDWRRDHGEDSEVYYHAMLQSSGKLVLIDKLLAKLKANGHRVLIFSQMVRCLDILEDYLIWKKYPFERIDGRIRGNMRQAAIDRFCKPDSDRFAFLLCTKAGGLGINLTAADTVIIYDSDWNPQNDIQAQARCHRIGQSKMVKVYRLICRNTYEREMFDRASLKLGLDKAVLQSMNTTQADKEGNLGGGAQLNKKDVEELLRKGAYGALMEDDNAGDKFCEEDIDQILERRTQVITVATEEGSTFSKASFAHTTSRSDIDIDDPDFWQKWAKKADVDLDAGKKELIVDMPRKRTQTRRFGNDETMVDISDLESSSDTDDERGAPHTRRGRSRLGRRRGRSSYDADFNSEDADVRYGEWSKSELFKVEKALLTWGWGRWKECIQHSGLRKGWKDADIEECARMILLYCLGVYRGDEKIKSFIWDLIAPSKDAILATKNHMVALCSENVKNVKVPSFIPLMDTQTDMTDKLLTHK</sequence>
<dbReference type="PANTHER" id="PTHR46850:SF1">
    <property type="entry name" value="CHROMODOMAIN-HELICASE-DNA-BINDING PROTEIN 9"/>
    <property type="match status" value="1"/>
</dbReference>
<evidence type="ECO:0000313" key="12">
    <source>
        <dbReference type="Proteomes" id="UP000677054"/>
    </source>
</evidence>
<dbReference type="SUPFAM" id="SSF52540">
    <property type="entry name" value="P-loop containing nucleoside triphosphate hydrolases"/>
    <property type="match status" value="2"/>
</dbReference>
<feature type="domain" description="Helicase ATP-binding" evidence="9">
    <location>
        <begin position="1411"/>
        <end position="1490"/>
    </location>
</feature>
<dbReference type="GO" id="GO:0005524">
    <property type="term" value="F:ATP binding"/>
    <property type="evidence" value="ECO:0007669"/>
    <property type="project" value="UniProtKB-KW"/>
</dbReference>
<evidence type="ECO:0000256" key="5">
    <source>
        <dbReference type="ARBA" id="ARBA00022840"/>
    </source>
</evidence>
<feature type="compositionally biased region" description="Basic residues" evidence="7">
    <location>
        <begin position="1083"/>
        <end position="1095"/>
    </location>
</feature>
<feature type="compositionally biased region" description="Low complexity" evidence="7">
    <location>
        <begin position="289"/>
        <end position="320"/>
    </location>
</feature>
<keyword evidence="4" id="KW-0378">Hydrolase</keyword>
<dbReference type="GO" id="GO:0034728">
    <property type="term" value="P:nucleosome organization"/>
    <property type="evidence" value="ECO:0007669"/>
    <property type="project" value="UniProtKB-ARBA"/>
</dbReference>
<dbReference type="CDD" id="cd18793">
    <property type="entry name" value="SF2_C_SNF"/>
    <property type="match status" value="1"/>
</dbReference>
<dbReference type="GO" id="GO:0000791">
    <property type="term" value="C:euchromatin"/>
    <property type="evidence" value="ECO:0007669"/>
    <property type="project" value="UniProtKB-ARBA"/>
</dbReference>
<evidence type="ECO:0000259" key="10">
    <source>
        <dbReference type="PROSITE" id="PS51194"/>
    </source>
</evidence>
<keyword evidence="12" id="KW-1185">Reference proteome</keyword>
<dbReference type="PROSITE" id="PS51192">
    <property type="entry name" value="HELICASE_ATP_BIND_1"/>
    <property type="match status" value="1"/>
</dbReference>
<feature type="compositionally biased region" description="Low complexity" evidence="7">
    <location>
        <begin position="551"/>
        <end position="564"/>
    </location>
</feature>
<dbReference type="SMART" id="SM00298">
    <property type="entry name" value="CHROMO"/>
    <property type="match status" value="2"/>
</dbReference>
<keyword evidence="6" id="KW-0539">Nucleus</keyword>
<feature type="compositionally biased region" description="Basic and acidic residues" evidence="7">
    <location>
        <begin position="1194"/>
        <end position="1210"/>
    </location>
</feature>
<dbReference type="GO" id="GO:0005634">
    <property type="term" value="C:nucleus"/>
    <property type="evidence" value="ECO:0007669"/>
    <property type="project" value="UniProtKB-SubCell"/>
</dbReference>
<dbReference type="SUPFAM" id="SSF54160">
    <property type="entry name" value="Chromo domain-like"/>
    <property type="match status" value="2"/>
</dbReference>
<dbReference type="Gene3D" id="3.40.50.10810">
    <property type="entry name" value="Tandem AAA-ATPase domain"/>
    <property type="match status" value="2"/>
</dbReference>
<dbReference type="InterPro" id="IPR001650">
    <property type="entry name" value="Helicase_C-like"/>
</dbReference>
<comment type="subcellular location">
    <subcellularLocation>
        <location evidence="1">Nucleus</location>
    </subcellularLocation>
</comment>
<dbReference type="InterPro" id="IPR023780">
    <property type="entry name" value="Chromo_domain"/>
</dbReference>
<gene>
    <name evidence="11" type="ORF">DSTB1V02_LOCUS5039</name>
</gene>
<feature type="compositionally biased region" description="Low complexity" evidence="7">
    <location>
        <begin position="936"/>
        <end position="947"/>
    </location>
</feature>
<dbReference type="InterPro" id="IPR000330">
    <property type="entry name" value="SNF2_N"/>
</dbReference>
<feature type="region of interest" description="Disordered" evidence="7">
    <location>
        <begin position="1898"/>
        <end position="1943"/>
    </location>
</feature>
<dbReference type="Pfam" id="PF00385">
    <property type="entry name" value="Chromo"/>
    <property type="match status" value="1"/>
</dbReference>
<proteinExistence type="predicted"/>
<feature type="compositionally biased region" description="Basic residues" evidence="7">
    <location>
        <begin position="1926"/>
        <end position="1941"/>
    </location>
</feature>
<protein>
    <submittedName>
        <fullName evidence="11">Uncharacterized protein</fullName>
    </submittedName>
</protein>
<evidence type="ECO:0000256" key="4">
    <source>
        <dbReference type="ARBA" id="ARBA00022801"/>
    </source>
</evidence>
<dbReference type="CDD" id="cd18663">
    <property type="entry name" value="CD2_tandem_CHD5-9_like"/>
    <property type="match status" value="1"/>
</dbReference>
<feature type="compositionally biased region" description="Polar residues" evidence="7">
    <location>
        <begin position="471"/>
        <end position="506"/>
    </location>
</feature>
<dbReference type="InterPro" id="IPR016197">
    <property type="entry name" value="Chromo-like_dom_sf"/>
</dbReference>
<feature type="compositionally biased region" description="Polar residues" evidence="7">
    <location>
        <begin position="46"/>
        <end position="55"/>
    </location>
</feature>
<accession>A0A7R8X6W8</accession>
<dbReference type="FunFam" id="2.40.50.40:FF:000001">
    <property type="entry name" value="chromodomain-helicase-DNA-binding protein 8 isoform X4"/>
    <property type="match status" value="1"/>
</dbReference>
<organism evidence="11">
    <name type="scientific">Darwinula stevensoni</name>
    <dbReference type="NCBI Taxonomy" id="69355"/>
    <lineage>
        <taxon>Eukaryota</taxon>
        <taxon>Metazoa</taxon>
        <taxon>Ecdysozoa</taxon>
        <taxon>Arthropoda</taxon>
        <taxon>Crustacea</taxon>
        <taxon>Oligostraca</taxon>
        <taxon>Ostracoda</taxon>
        <taxon>Podocopa</taxon>
        <taxon>Podocopida</taxon>
        <taxon>Darwinulocopina</taxon>
        <taxon>Darwinuloidea</taxon>
        <taxon>Darwinulidae</taxon>
        <taxon>Darwinula</taxon>
    </lineage>
</organism>
<feature type="region of interest" description="Disordered" evidence="7">
    <location>
        <begin position="689"/>
        <end position="722"/>
    </location>
</feature>
<dbReference type="Pfam" id="PF00271">
    <property type="entry name" value="Helicase_C"/>
    <property type="match status" value="1"/>
</dbReference>
<feature type="compositionally biased region" description="Polar residues" evidence="7">
    <location>
        <begin position="321"/>
        <end position="401"/>
    </location>
</feature>
<dbReference type="InterPro" id="IPR038718">
    <property type="entry name" value="SNF2-like_sf"/>
</dbReference>
<evidence type="ECO:0000259" key="9">
    <source>
        <dbReference type="PROSITE" id="PS51192"/>
    </source>
</evidence>
<dbReference type="InterPro" id="IPR049730">
    <property type="entry name" value="SNF2/RAD54-like_C"/>
</dbReference>
<feature type="compositionally biased region" description="Polar residues" evidence="7">
    <location>
        <begin position="1005"/>
        <end position="1014"/>
    </location>
</feature>
<keyword evidence="5" id="KW-0067">ATP-binding</keyword>
<dbReference type="PROSITE" id="PS51194">
    <property type="entry name" value="HELICASE_CTER"/>
    <property type="match status" value="1"/>
</dbReference>
<feature type="compositionally biased region" description="Polar residues" evidence="7">
    <location>
        <begin position="423"/>
        <end position="444"/>
    </location>
</feature>
<dbReference type="InterPro" id="IPR000953">
    <property type="entry name" value="Chromo/chromo_shadow_dom"/>
</dbReference>
<feature type="compositionally biased region" description="Acidic residues" evidence="7">
    <location>
        <begin position="1911"/>
        <end position="1921"/>
    </location>
</feature>
<dbReference type="EMBL" id="CAJPEV010000793">
    <property type="protein sequence ID" value="CAG0888582.1"/>
    <property type="molecule type" value="Genomic_DNA"/>
</dbReference>
<dbReference type="Gene3D" id="2.40.50.40">
    <property type="match status" value="2"/>
</dbReference>
<dbReference type="InterPro" id="IPR014001">
    <property type="entry name" value="Helicase_ATP-bd"/>
</dbReference>
<feature type="domain" description="Helicase C-terminal" evidence="10">
    <location>
        <begin position="1629"/>
        <end position="1785"/>
    </location>
</feature>